<comment type="similarity">
    <text evidence="4">Belongs to the class I-like SAM-binding methyltransferase superfamily. RNA M5U methyltransferase family.</text>
</comment>
<dbReference type="PANTHER" id="PTHR11061">
    <property type="entry name" value="RNA M5U METHYLTRANSFERASE"/>
    <property type="match status" value="1"/>
</dbReference>
<dbReference type="GO" id="GO:0070475">
    <property type="term" value="P:rRNA base methylation"/>
    <property type="evidence" value="ECO:0007669"/>
    <property type="project" value="TreeGrafter"/>
</dbReference>
<dbReference type="AlphaFoldDB" id="A0A1E5G227"/>
<feature type="binding site" evidence="4">
    <location>
        <position position="321"/>
    </location>
    <ligand>
        <name>S-adenosyl-L-methionine</name>
        <dbReference type="ChEBI" id="CHEBI:59789"/>
    </ligand>
</feature>
<accession>A0A1E5G227</accession>
<feature type="active site" description="Nucleophile" evidence="4">
    <location>
        <position position="414"/>
    </location>
</feature>
<evidence type="ECO:0000256" key="4">
    <source>
        <dbReference type="PROSITE-ProRule" id="PRU01024"/>
    </source>
</evidence>
<organism evidence="7 8">
    <name type="scientific">Desulfuribacillus alkaliarsenatis</name>
    <dbReference type="NCBI Taxonomy" id="766136"/>
    <lineage>
        <taxon>Bacteria</taxon>
        <taxon>Bacillati</taxon>
        <taxon>Bacillota</taxon>
        <taxon>Desulfuribacillia</taxon>
        <taxon>Desulfuribacillales</taxon>
        <taxon>Desulfuribacillaceae</taxon>
        <taxon>Desulfuribacillus</taxon>
    </lineage>
</organism>
<dbReference type="PROSITE" id="PS50926">
    <property type="entry name" value="TRAM"/>
    <property type="match status" value="1"/>
</dbReference>
<feature type="binding site" evidence="4">
    <location>
        <position position="342"/>
    </location>
    <ligand>
        <name>S-adenosyl-L-methionine</name>
        <dbReference type="ChEBI" id="CHEBI:59789"/>
    </ligand>
</feature>
<dbReference type="SUPFAM" id="SSF53335">
    <property type="entry name" value="S-adenosyl-L-methionine-dependent methyltransferases"/>
    <property type="match status" value="1"/>
</dbReference>
<keyword evidence="2 4" id="KW-0808">Transferase</keyword>
<dbReference type="Gene3D" id="2.40.50.1070">
    <property type="match status" value="1"/>
</dbReference>
<dbReference type="EMBL" id="MIJE01000022">
    <property type="protein sequence ID" value="OEF97040.1"/>
    <property type="molecule type" value="Genomic_DNA"/>
</dbReference>
<protein>
    <submittedName>
        <fullName evidence="7">23S rRNA (Uracil-5-)-methyltransferase RumA</fullName>
    </submittedName>
</protein>
<evidence type="ECO:0000256" key="2">
    <source>
        <dbReference type="ARBA" id="ARBA00022679"/>
    </source>
</evidence>
<dbReference type="FunFam" id="2.40.50.140:FF:000097">
    <property type="entry name" value="23S rRNA (uracil(1939)-C(5))-methyltransferase RlmD"/>
    <property type="match status" value="1"/>
</dbReference>
<dbReference type="InterPro" id="IPR002792">
    <property type="entry name" value="TRAM_dom"/>
</dbReference>
<dbReference type="PROSITE" id="PS51687">
    <property type="entry name" value="SAM_MT_RNA_M5U"/>
    <property type="match status" value="1"/>
</dbReference>
<evidence type="ECO:0000256" key="5">
    <source>
        <dbReference type="PROSITE-ProRule" id="PRU10015"/>
    </source>
</evidence>
<keyword evidence="8" id="KW-1185">Reference proteome</keyword>
<dbReference type="PANTHER" id="PTHR11061:SF30">
    <property type="entry name" value="TRNA (URACIL(54)-C(5))-METHYLTRANSFERASE"/>
    <property type="match status" value="1"/>
</dbReference>
<feature type="domain" description="TRAM" evidence="6">
    <location>
        <begin position="6"/>
        <end position="64"/>
    </location>
</feature>
<evidence type="ECO:0000313" key="8">
    <source>
        <dbReference type="Proteomes" id="UP000094296"/>
    </source>
</evidence>
<dbReference type="Proteomes" id="UP000094296">
    <property type="component" value="Unassembled WGS sequence"/>
</dbReference>
<dbReference type="InterPro" id="IPR012340">
    <property type="entry name" value="NA-bd_OB-fold"/>
</dbReference>
<keyword evidence="1 4" id="KW-0489">Methyltransferase</keyword>
<dbReference type="PROSITE" id="PS01231">
    <property type="entry name" value="TRMA_2"/>
    <property type="match status" value="1"/>
</dbReference>
<evidence type="ECO:0000259" key="6">
    <source>
        <dbReference type="PROSITE" id="PS50926"/>
    </source>
</evidence>
<dbReference type="Gene3D" id="2.40.50.140">
    <property type="entry name" value="Nucleic acid-binding proteins"/>
    <property type="match status" value="1"/>
</dbReference>
<dbReference type="OrthoDB" id="9804590at2"/>
<keyword evidence="3 4" id="KW-0949">S-adenosyl-L-methionine</keyword>
<dbReference type="CDD" id="cd02440">
    <property type="entry name" value="AdoMet_MTases"/>
    <property type="match status" value="1"/>
</dbReference>
<dbReference type="InterPro" id="IPR010280">
    <property type="entry name" value="U5_MeTrfase_fam"/>
</dbReference>
<evidence type="ECO:0000313" key="7">
    <source>
        <dbReference type="EMBL" id="OEF97040.1"/>
    </source>
</evidence>
<dbReference type="GO" id="GO:0070041">
    <property type="term" value="F:rRNA (uridine-C5-)-methyltransferase activity"/>
    <property type="evidence" value="ECO:0007669"/>
    <property type="project" value="TreeGrafter"/>
</dbReference>
<feature type="binding site" evidence="4">
    <location>
        <position position="292"/>
    </location>
    <ligand>
        <name>S-adenosyl-L-methionine</name>
        <dbReference type="ChEBI" id="CHEBI:59789"/>
    </ligand>
</feature>
<feature type="active site" evidence="5">
    <location>
        <position position="414"/>
    </location>
</feature>
<feature type="binding site" evidence="4">
    <location>
        <position position="387"/>
    </location>
    <ligand>
        <name>S-adenosyl-L-methionine</name>
        <dbReference type="ChEBI" id="CHEBI:59789"/>
    </ligand>
</feature>
<evidence type="ECO:0000256" key="3">
    <source>
        <dbReference type="ARBA" id="ARBA00022691"/>
    </source>
</evidence>
<dbReference type="SUPFAM" id="SSF50249">
    <property type="entry name" value="Nucleic acid-binding proteins"/>
    <property type="match status" value="1"/>
</dbReference>
<dbReference type="Pfam" id="PF05958">
    <property type="entry name" value="tRNA_U5-meth_tr"/>
    <property type="match status" value="1"/>
</dbReference>
<comment type="caution">
    <text evidence="7">The sequence shown here is derived from an EMBL/GenBank/DDBJ whole genome shotgun (WGS) entry which is preliminary data.</text>
</comment>
<reference evidence="7 8" key="1">
    <citation type="submission" date="2016-09" db="EMBL/GenBank/DDBJ databases">
        <title>Draft genome sequence for the type strain of Desulfuribacillus alkaliarsenatis AHT28, an obligately anaerobic, sulfidogenic bacterium isolated from Russian soda lake sediments.</title>
        <authorList>
            <person name="Abin C.A."/>
            <person name="Hollibaugh J.T."/>
        </authorList>
    </citation>
    <scope>NUCLEOTIDE SEQUENCE [LARGE SCALE GENOMIC DNA]</scope>
    <source>
        <strain evidence="7 8">AHT28</strain>
    </source>
</reference>
<dbReference type="NCBIfam" id="TIGR00479">
    <property type="entry name" value="rumA"/>
    <property type="match status" value="1"/>
</dbReference>
<dbReference type="STRING" id="766136.BHF68_05425"/>
<evidence type="ECO:0000256" key="1">
    <source>
        <dbReference type="ARBA" id="ARBA00022603"/>
    </source>
</evidence>
<dbReference type="RefSeq" id="WP_069643086.1">
    <property type="nucleotide sequence ID" value="NZ_MIJE01000022.1"/>
</dbReference>
<dbReference type="InterPro" id="IPR029063">
    <property type="entry name" value="SAM-dependent_MTases_sf"/>
</dbReference>
<dbReference type="PROSITE" id="PS01230">
    <property type="entry name" value="TRMA_1"/>
    <property type="match status" value="1"/>
</dbReference>
<proteinExistence type="inferred from homology"/>
<dbReference type="FunFam" id="2.40.50.1070:FF:000003">
    <property type="entry name" value="23S rRNA (Uracil-5-)-methyltransferase RumA"/>
    <property type="match status" value="1"/>
</dbReference>
<name>A0A1E5G227_9FIRM</name>
<gene>
    <name evidence="7" type="ORF">BHF68_05425</name>
</gene>
<dbReference type="Gene3D" id="3.40.50.150">
    <property type="entry name" value="Vaccinia Virus protein VP39"/>
    <property type="match status" value="1"/>
</dbReference>
<dbReference type="InterPro" id="IPR030390">
    <property type="entry name" value="MeTrfase_TrmA_AS"/>
</dbReference>
<dbReference type="Pfam" id="PF01938">
    <property type="entry name" value="TRAM"/>
    <property type="match status" value="1"/>
</dbReference>
<dbReference type="FunFam" id="3.40.50.150:FF:000009">
    <property type="entry name" value="23S rRNA (Uracil(1939)-C(5))-methyltransferase RlmD"/>
    <property type="match status" value="1"/>
</dbReference>
<dbReference type="InterPro" id="IPR030391">
    <property type="entry name" value="MeTrfase_TrmA_CS"/>
</dbReference>
<sequence>MNRQIPVQKNQTIELHIHTLGHDGQGIGRYEDFTVFVPEALPGEYIQAKIIKVQKNYAVGKLLEISDNKTASLRVDPLCGIAKRCGGCQLQHMDYQAQLLFKQQLVIDNLERIGKFKDIQVHPTIGMENPWSYRNKAQVPIGSTDSEAGLISGFYAAKSHEIIPFDSCAIQHSQNDELVLAVRKIAEKYGVSAYNEKLHKGLLRHIVVRTAFTTNEVMVVIVVNGKSMPHQDKIINEIATLSANIKSICLSINTKKTNVIFGEQTKVLYGSDKIFDYIGDIRFGISARSFYQVNPVQTEVLYTKALEYAALTGKETVIDAYCGIGTITLFLAQKAKKVYGVEIVPEAIEDAKYNAEINGITNVEFAVAKAEDWIPKLSIRPEVIVVDPPRKGCDQALLDTIIDMRPKRVVYVSCNPSTLARDLRILADGGYELKEVQPVDMFPHTTHVECVVLMSRVDK</sequence>